<reference evidence="2 3" key="1">
    <citation type="journal article" date="2014" name="Genome Announc.">
        <title>Draft Genome Sequences of Marine Flavobacterium Algibacter lectus Strains SS8 and NR4.</title>
        <authorList>
            <person name="Takatani N."/>
            <person name="Nakanishi M."/>
            <person name="Meirelles P."/>
            <person name="Mino S."/>
            <person name="Suda W."/>
            <person name="Oshima K."/>
            <person name="Hattori M."/>
            <person name="Ohkuma M."/>
            <person name="Hosokawa M."/>
            <person name="Miyashita K."/>
            <person name="Thompson F.L."/>
            <person name="Niwa A."/>
            <person name="Sawabe T."/>
            <person name="Sawabe T."/>
        </authorList>
    </citation>
    <scope>NUCLEOTIDE SEQUENCE [LARGE SCALE GENOMIC DNA]</scope>
    <source>
        <strain evidence="3">JCM19274</strain>
    </source>
</reference>
<keyword evidence="1" id="KW-0812">Transmembrane</keyword>
<protein>
    <submittedName>
        <fullName evidence="2">Uncharacterized protein</fullName>
    </submittedName>
</protein>
<keyword evidence="1" id="KW-0472">Membrane</keyword>
<comment type="caution">
    <text evidence="2">The sequence shown here is derived from an EMBL/GenBank/DDBJ whole genome shotgun (WGS) entry which is preliminary data.</text>
</comment>
<dbReference type="Proteomes" id="UP000029643">
    <property type="component" value="Unassembled WGS sequence"/>
</dbReference>
<evidence type="ECO:0000313" key="3">
    <source>
        <dbReference type="Proteomes" id="UP000029643"/>
    </source>
</evidence>
<accession>A0A090X5N1</accession>
<dbReference type="AlphaFoldDB" id="A0A090X5N1"/>
<keyword evidence="1" id="KW-1133">Transmembrane helix</keyword>
<dbReference type="EMBL" id="BBNU01000008">
    <property type="protein sequence ID" value="GAL79822.1"/>
    <property type="molecule type" value="Genomic_DNA"/>
</dbReference>
<proteinExistence type="predicted"/>
<evidence type="ECO:0000313" key="2">
    <source>
        <dbReference type="EMBL" id="GAL79822.1"/>
    </source>
</evidence>
<organism evidence="2 3">
    <name type="scientific">Algibacter lectus</name>
    <dbReference type="NCBI Taxonomy" id="221126"/>
    <lineage>
        <taxon>Bacteria</taxon>
        <taxon>Pseudomonadati</taxon>
        <taxon>Bacteroidota</taxon>
        <taxon>Flavobacteriia</taxon>
        <taxon>Flavobacteriales</taxon>
        <taxon>Flavobacteriaceae</taxon>
        <taxon>Algibacter</taxon>
    </lineage>
</organism>
<gene>
    <name evidence="2" type="ORF">JCM19274_2494</name>
</gene>
<name>A0A090X5N1_9FLAO</name>
<evidence type="ECO:0000256" key="1">
    <source>
        <dbReference type="SAM" id="Phobius"/>
    </source>
</evidence>
<sequence>MESNFSKASSFLGLASFLVVFVTTVSVVIFFLDCLSSQFRNKKRNTKANLYAYQ</sequence>
<feature type="transmembrane region" description="Helical" evidence="1">
    <location>
        <begin position="12"/>
        <end position="35"/>
    </location>
</feature>